<dbReference type="InterPro" id="IPR006626">
    <property type="entry name" value="PbH1"/>
</dbReference>
<dbReference type="PANTHER" id="PTHR11042:SF136">
    <property type="entry name" value="EIF-2-ALPHA KINASE GCN2"/>
    <property type="match status" value="1"/>
</dbReference>
<dbReference type="EMBL" id="LNIX01000005">
    <property type="protein sequence ID" value="OXA53431.1"/>
    <property type="molecule type" value="Genomic_DNA"/>
</dbReference>
<proteinExistence type="inferred from homology"/>
<protein>
    <submittedName>
        <fullName evidence="8">Serine/threonine-protein kinase PDIK1L</fullName>
    </submittedName>
</protein>
<dbReference type="PANTHER" id="PTHR11042">
    <property type="entry name" value="EUKARYOTIC TRANSLATION INITIATION FACTOR 2-ALPHA KINASE EIF2-ALPHA KINASE -RELATED"/>
    <property type="match status" value="1"/>
</dbReference>
<dbReference type="Gene3D" id="1.10.510.10">
    <property type="entry name" value="Transferase(Phosphotransferase) domain 1"/>
    <property type="match status" value="1"/>
</dbReference>
<dbReference type="InterPro" id="IPR008271">
    <property type="entry name" value="Ser/Thr_kinase_AS"/>
</dbReference>
<dbReference type="GO" id="GO:0005634">
    <property type="term" value="C:nucleus"/>
    <property type="evidence" value="ECO:0007669"/>
    <property type="project" value="TreeGrafter"/>
</dbReference>
<sequence>MTDQTYDAKIRALKYGETHKISEFLGKGAFGWVFKYQTYSQIDPLIQSSSAFSAVKYILPNKDPADSCAGTSTSTDQEIEQREFENSVKKRHKNILGVGDYNEQILLLDDIPSYFGTSESDVTALKELVARCIDIACMEGSIKIRRLTMTLCGKDLRQWLAYVQEVREIPYLENQRCGIICGILNGLNYLHGQHVLHRDLKPENIFFSVSSPEEWLLPVKIADFGLSRDLEEESPSKDGVADNLSCVGTASYMAPEVTSGNYTFQADLFSLGLIIWEIFQPIVENERKELFWKLVHCGDTSVVQITTTGVKELIVALTKANVEHRLASIEYVNVTITDDDEIFPNNAAELQICLETQETIILAEVEYSGHFEVNRTGVTIKGQGEKSVIKYKEYQESAVLEISGHDCFLHDFYVSAEERGVFGIYVTGDDNIFSNMTVAGGNYGCFIMSSGNNFYDFNVASTKSGVEVYGDQNIFNRVNIENVAQSGIIIFGSNVFIDNFRFSYGNSETAPSLFSYGLAIKAQSHDCEIRSSNCCAVKIEGHSHTLRDVECGHIIEISNVSGNRHQLKRCKGNICHTDDASIIPIKDNHGNEFSIYSRGLDLQERLENCTSGDVIQLEEGIYSGGFVIAKNNITLKGVGDGTKISCVSHIDTIGLSIMSNDCTISDLQFVTPFEETSGMRVTGTNNVIKNVFFRGGSGVVIDGSENQIRNLQYNKVPKLPGVITCGVLIHSGKSNNVENFTCDATHWSKITFGLLVGKETSLSTLSNCRFGRGTIEGSCHTMTDIEASLSLKLFGQGHTLTKCTSNHLRTDKIQKSMTDCDFTTTELVESEEIGTEKEEETLIASSSESPQSRPHEGIDRIPLNSKELLECLLNCSPGDTIILREGLYEGHFGVMKPSVKIQGAGKFLTILQNPLSTGGKNYVLSVAGNECTISDLCIVATGRTGGLLLHGSGNLARNLAFLGGEKGVEIRGRNNKLSDIKVEDSMWGVYCRGDGNEMENLEMENVSDIGVMISGSCNNALKSARFLNSACGVEVRGNGNTLCDVIYRKGSHGGSSVGVRILAGGGNTLDNLKCEGVQRWKTDLGLELESQSIHARITNSVCERVRIAGHEHNMKNVDFGVRLTLEGIGHSFEDCKALQVVDIKGENVDISGVDIQEEDCHDLLEVHKEIILLRGQTHNRTGTKSGHEFRGVIQLLRK</sequence>
<dbReference type="AlphaFoldDB" id="A0A226E9A3"/>
<feature type="domain" description="Protein kinase" evidence="7">
    <location>
        <begin position="19"/>
        <end position="343"/>
    </location>
</feature>
<organism evidence="8 9">
    <name type="scientific">Folsomia candida</name>
    <name type="common">Springtail</name>
    <dbReference type="NCBI Taxonomy" id="158441"/>
    <lineage>
        <taxon>Eukaryota</taxon>
        <taxon>Metazoa</taxon>
        <taxon>Ecdysozoa</taxon>
        <taxon>Arthropoda</taxon>
        <taxon>Hexapoda</taxon>
        <taxon>Collembola</taxon>
        <taxon>Entomobryomorpha</taxon>
        <taxon>Isotomoidea</taxon>
        <taxon>Isotomidae</taxon>
        <taxon>Proisotominae</taxon>
        <taxon>Folsomia</taxon>
    </lineage>
</organism>
<reference evidence="8 9" key="1">
    <citation type="submission" date="2015-12" db="EMBL/GenBank/DDBJ databases">
        <title>The genome of Folsomia candida.</title>
        <authorList>
            <person name="Faddeeva A."/>
            <person name="Derks M.F."/>
            <person name="Anvar Y."/>
            <person name="Smit S."/>
            <person name="Van Straalen N."/>
            <person name="Roelofs D."/>
        </authorList>
    </citation>
    <scope>NUCLEOTIDE SEQUENCE [LARGE SCALE GENOMIC DNA]</scope>
    <source>
        <strain evidence="8 9">VU population</strain>
        <tissue evidence="8">Whole body</tissue>
    </source>
</reference>
<gene>
    <name evidence="8" type="ORF">Fcan01_11232</name>
</gene>
<dbReference type="SUPFAM" id="SSF56112">
    <property type="entry name" value="Protein kinase-like (PK-like)"/>
    <property type="match status" value="1"/>
</dbReference>
<dbReference type="PROSITE" id="PS50011">
    <property type="entry name" value="PROTEIN_KINASE_DOM"/>
    <property type="match status" value="1"/>
</dbReference>
<dbReference type="GO" id="GO:0005524">
    <property type="term" value="F:ATP binding"/>
    <property type="evidence" value="ECO:0007669"/>
    <property type="project" value="UniProtKB-KW"/>
</dbReference>
<keyword evidence="4" id="KW-0067">ATP-binding</keyword>
<dbReference type="Pfam" id="PF00069">
    <property type="entry name" value="Pkinase"/>
    <property type="match status" value="1"/>
</dbReference>
<keyword evidence="3 8" id="KW-0418">Kinase</keyword>
<dbReference type="InterPro" id="IPR050339">
    <property type="entry name" value="CC_SR_Kinase"/>
</dbReference>
<keyword evidence="2" id="KW-0547">Nucleotide-binding</keyword>
<dbReference type="Proteomes" id="UP000198287">
    <property type="component" value="Unassembled WGS sequence"/>
</dbReference>
<dbReference type="PROSITE" id="PS00108">
    <property type="entry name" value="PROTEIN_KINASE_ST"/>
    <property type="match status" value="1"/>
</dbReference>
<dbReference type="InterPro" id="IPR011009">
    <property type="entry name" value="Kinase-like_dom_sf"/>
</dbReference>
<evidence type="ECO:0000256" key="6">
    <source>
        <dbReference type="SAM" id="MobiDB-lite"/>
    </source>
</evidence>
<evidence type="ECO:0000259" key="7">
    <source>
        <dbReference type="PROSITE" id="PS50011"/>
    </source>
</evidence>
<dbReference type="InterPro" id="IPR012334">
    <property type="entry name" value="Pectin_lyas_fold"/>
</dbReference>
<comment type="caution">
    <text evidence="8">The sequence shown here is derived from an EMBL/GenBank/DDBJ whole genome shotgun (WGS) entry which is preliminary data.</text>
</comment>
<evidence type="ECO:0000256" key="3">
    <source>
        <dbReference type="ARBA" id="ARBA00022777"/>
    </source>
</evidence>
<dbReference type="InterPro" id="IPR000719">
    <property type="entry name" value="Prot_kinase_dom"/>
</dbReference>
<feature type="compositionally biased region" description="Acidic residues" evidence="6">
    <location>
        <begin position="831"/>
        <end position="841"/>
    </location>
</feature>
<dbReference type="InterPro" id="IPR011050">
    <property type="entry name" value="Pectin_lyase_fold/virulence"/>
</dbReference>
<dbReference type="SMART" id="SM00710">
    <property type="entry name" value="PbH1"/>
    <property type="match status" value="6"/>
</dbReference>
<dbReference type="STRING" id="158441.A0A226E9A3"/>
<feature type="region of interest" description="Disordered" evidence="6">
    <location>
        <begin position="831"/>
        <end position="857"/>
    </location>
</feature>
<evidence type="ECO:0000256" key="1">
    <source>
        <dbReference type="ARBA" id="ARBA00022679"/>
    </source>
</evidence>
<dbReference type="GO" id="GO:0005829">
    <property type="term" value="C:cytosol"/>
    <property type="evidence" value="ECO:0007669"/>
    <property type="project" value="TreeGrafter"/>
</dbReference>
<dbReference type="Gene3D" id="2.160.20.10">
    <property type="entry name" value="Single-stranded right-handed beta-helix, Pectin lyase-like"/>
    <property type="match status" value="2"/>
</dbReference>
<evidence type="ECO:0000256" key="2">
    <source>
        <dbReference type="ARBA" id="ARBA00022741"/>
    </source>
</evidence>
<evidence type="ECO:0000313" key="8">
    <source>
        <dbReference type="EMBL" id="OXA53431.1"/>
    </source>
</evidence>
<dbReference type="SUPFAM" id="SSF51126">
    <property type="entry name" value="Pectin lyase-like"/>
    <property type="match status" value="3"/>
</dbReference>
<keyword evidence="1" id="KW-0808">Transferase</keyword>
<comment type="similarity">
    <text evidence="5">Belongs to the protein kinase superfamily. Ser/Thr protein kinase family. GCN2 subfamily.</text>
</comment>
<keyword evidence="9" id="KW-1185">Reference proteome</keyword>
<name>A0A226E9A3_FOLCA</name>
<dbReference type="GO" id="GO:0004694">
    <property type="term" value="F:eukaryotic translation initiation factor 2alpha kinase activity"/>
    <property type="evidence" value="ECO:0007669"/>
    <property type="project" value="TreeGrafter"/>
</dbReference>
<evidence type="ECO:0000256" key="4">
    <source>
        <dbReference type="ARBA" id="ARBA00022840"/>
    </source>
</evidence>
<evidence type="ECO:0000256" key="5">
    <source>
        <dbReference type="ARBA" id="ARBA00037982"/>
    </source>
</evidence>
<accession>A0A226E9A3</accession>
<dbReference type="SMART" id="SM00220">
    <property type="entry name" value="S_TKc"/>
    <property type="match status" value="1"/>
</dbReference>
<evidence type="ECO:0000313" key="9">
    <source>
        <dbReference type="Proteomes" id="UP000198287"/>
    </source>
</evidence>
<feature type="compositionally biased region" description="Polar residues" evidence="6">
    <location>
        <begin position="843"/>
        <end position="852"/>
    </location>
</feature>